<dbReference type="PANTHER" id="PTHR35089">
    <property type="entry name" value="CHAPERONE PROTEIN SKP"/>
    <property type="match status" value="1"/>
</dbReference>
<proteinExistence type="inferred from homology"/>
<dbReference type="SMART" id="SM00935">
    <property type="entry name" value="OmpH"/>
    <property type="match status" value="1"/>
</dbReference>
<feature type="chain" id="PRO_5026926243" description="OmpH family outer membrane protein" evidence="4">
    <location>
        <begin position="31"/>
        <end position="196"/>
    </location>
</feature>
<protein>
    <recommendedName>
        <fullName evidence="7">OmpH family outer membrane protein</fullName>
    </recommendedName>
</protein>
<dbReference type="InterPro" id="IPR024930">
    <property type="entry name" value="Skp_dom_sf"/>
</dbReference>
<dbReference type="GO" id="GO:0050821">
    <property type="term" value="P:protein stabilization"/>
    <property type="evidence" value="ECO:0007669"/>
    <property type="project" value="TreeGrafter"/>
</dbReference>
<gene>
    <name evidence="5" type="ORF">F2P47_12810</name>
</gene>
<evidence type="ECO:0000256" key="2">
    <source>
        <dbReference type="ARBA" id="ARBA00022729"/>
    </source>
</evidence>
<dbReference type="EMBL" id="WESC01000011">
    <property type="protein sequence ID" value="KAB7739307.1"/>
    <property type="molecule type" value="Genomic_DNA"/>
</dbReference>
<name>A0A6N6VGB5_9HYPH</name>
<dbReference type="Gene3D" id="3.30.910.20">
    <property type="entry name" value="Skp domain"/>
    <property type="match status" value="1"/>
</dbReference>
<dbReference type="RefSeq" id="WP_152216763.1">
    <property type="nucleotide sequence ID" value="NZ_JBAQYD010000153.1"/>
</dbReference>
<evidence type="ECO:0000256" key="3">
    <source>
        <dbReference type="SAM" id="Coils"/>
    </source>
</evidence>
<evidence type="ECO:0000313" key="5">
    <source>
        <dbReference type="EMBL" id="KAB7739307.1"/>
    </source>
</evidence>
<feature type="signal peptide" evidence="4">
    <location>
        <begin position="1"/>
        <end position="30"/>
    </location>
</feature>
<dbReference type="PANTHER" id="PTHR35089:SF1">
    <property type="entry name" value="CHAPERONE PROTEIN SKP"/>
    <property type="match status" value="1"/>
</dbReference>
<dbReference type="GO" id="GO:0005829">
    <property type="term" value="C:cytosol"/>
    <property type="evidence" value="ECO:0007669"/>
    <property type="project" value="TreeGrafter"/>
</dbReference>
<dbReference type="SUPFAM" id="SSF111384">
    <property type="entry name" value="OmpH-like"/>
    <property type="match status" value="1"/>
</dbReference>
<evidence type="ECO:0008006" key="7">
    <source>
        <dbReference type="Google" id="ProtNLM"/>
    </source>
</evidence>
<evidence type="ECO:0000256" key="4">
    <source>
        <dbReference type="SAM" id="SignalP"/>
    </source>
</evidence>
<comment type="similarity">
    <text evidence="1">Belongs to the Skp family.</text>
</comment>
<accession>A0A6N6VGB5</accession>
<feature type="coiled-coil region" evidence="3">
    <location>
        <begin position="55"/>
        <end position="112"/>
    </location>
</feature>
<evidence type="ECO:0000313" key="6">
    <source>
        <dbReference type="Proteomes" id="UP000468901"/>
    </source>
</evidence>
<comment type="caution">
    <text evidence="5">The sequence shown here is derived from an EMBL/GenBank/DDBJ whole genome shotgun (WGS) entry which is preliminary data.</text>
</comment>
<sequence length="196" mass="20987">MKFHRFAKRMLAALAFVSIAAAATAPAASAANPAIILIVNTQQIFNESKVGQSIRAQLQEQAKKLQAEDKKGSEALQDEAKKLSEQRSLLGADDFKKKVAALEKKEADRQEKMRVKGDALQLGVNKARADVEAVIRPIFADVMKKNGATLLLDQSVVLAGGVDLDVTAEVLKALDAKVTKIDVKPISAADAKKAAQ</sequence>
<dbReference type="AlphaFoldDB" id="A0A6N6VGB5"/>
<dbReference type="GO" id="GO:0051082">
    <property type="term" value="F:unfolded protein binding"/>
    <property type="evidence" value="ECO:0007669"/>
    <property type="project" value="InterPro"/>
</dbReference>
<keyword evidence="6" id="KW-1185">Reference proteome</keyword>
<keyword evidence="2 4" id="KW-0732">Signal</keyword>
<organism evidence="5 6">
    <name type="scientific">Parvibaculum sedimenti</name>
    <dbReference type="NCBI Taxonomy" id="2608632"/>
    <lineage>
        <taxon>Bacteria</taxon>
        <taxon>Pseudomonadati</taxon>
        <taxon>Pseudomonadota</taxon>
        <taxon>Alphaproteobacteria</taxon>
        <taxon>Hyphomicrobiales</taxon>
        <taxon>Parvibaculaceae</taxon>
        <taxon>Parvibaculum</taxon>
    </lineage>
</organism>
<keyword evidence="3" id="KW-0175">Coiled coil</keyword>
<dbReference type="Pfam" id="PF03938">
    <property type="entry name" value="OmpH"/>
    <property type="match status" value="1"/>
</dbReference>
<evidence type="ECO:0000256" key="1">
    <source>
        <dbReference type="ARBA" id="ARBA00009091"/>
    </source>
</evidence>
<dbReference type="Proteomes" id="UP000468901">
    <property type="component" value="Unassembled WGS sequence"/>
</dbReference>
<dbReference type="InterPro" id="IPR005632">
    <property type="entry name" value="Chaperone_Skp"/>
</dbReference>
<reference evidence="5 6" key="1">
    <citation type="submission" date="2019-09" db="EMBL/GenBank/DDBJ databases">
        <title>Parvibaculum sedimenti sp. nov., isolated from sediment.</title>
        <authorList>
            <person name="Wang Y."/>
        </authorList>
    </citation>
    <scope>NUCLEOTIDE SEQUENCE [LARGE SCALE GENOMIC DNA]</scope>
    <source>
        <strain evidence="5 6">HXT-9</strain>
    </source>
</reference>